<protein>
    <recommendedName>
        <fullName evidence="4">Chromo domain-containing protein</fullName>
    </recommendedName>
</protein>
<sequence length="163" mass="18980">MKRHKILEKPFPIGASVMIKNVESKNSETDPKYEGIFLFTATLKMIKLIDESPDPIYEQDPTEIEYEVQAILNHRGKAPNYEYLVRWKGFDSSWDTWEVPANFDSKEPIKLYWSRLGAANADSNTKRKRAPKSVNKRKVATREERSSKRHARLIDTRRPTTTP</sequence>
<keyword evidence="2" id="KW-0539">Nucleus</keyword>
<feature type="compositionally biased region" description="Basic and acidic residues" evidence="3">
    <location>
        <begin position="140"/>
        <end position="163"/>
    </location>
</feature>
<dbReference type="SUPFAM" id="SSF54160">
    <property type="entry name" value="Chromo domain-like"/>
    <property type="match status" value="1"/>
</dbReference>
<evidence type="ECO:0000256" key="3">
    <source>
        <dbReference type="SAM" id="MobiDB-lite"/>
    </source>
</evidence>
<dbReference type="PANTHER" id="PTHR22812">
    <property type="entry name" value="CHROMOBOX PROTEIN"/>
    <property type="match status" value="1"/>
</dbReference>
<dbReference type="InterPro" id="IPR016197">
    <property type="entry name" value="Chromo-like_dom_sf"/>
</dbReference>
<dbReference type="GO" id="GO:0005634">
    <property type="term" value="C:nucleus"/>
    <property type="evidence" value="ECO:0007669"/>
    <property type="project" value="UniProtKB-SubCell"/>
</dbReference>
<dbReference type="Pfam" id="PF00385">
    <property type="entry name" value="Chromo"/>
    <property type="match status" value="1"/>
</dbReference>
<dbReference type="EMBL" id="LN733911">
    <property type="protein sequence ID" value="CEP18805.1"/>
    <property type="molecule type" value="Genomic_DNA"/>
</dbReference>
<feature type="region of interest" description="Disordered" evidence="3">
    <location>
        <begin position="121"/>
        <end position="163"/>
    </location>
</feature>
<feature type="compositionally biased region" description="Basic residues" evidence="3">
    <location>
        <begin position="126"/>
        <end position="139"/>
    </location>
</feature>
<reference evidence="5 6" key="1">
    <citation type="submission" date="2014-09" db="EMBL/GenBank/DDBJ databases">
        <authorList>
            <person name="Ellenberger Sabrina"/>
        </authorList>
    </citation>
    <scope>NUCLEOTIDE SEQUENCE [LARGE SCALE GENOMIC DNA]</scope>
    <source>
        <strain evidence="5 6">CBS 412.66</strain>
    </source>
</reference>
<feature type="domain" description="Chromo" evidence="4">
    <location>
        <begin position="66"/>
        <end position="124"/>
    </location>
</feature>
<evidence type="ECO:0000256" key="1">
    <source>
        <dbReference type="ARBA" id="ARBA00004123"/>
    </source>
</evidence>
<dbReference type="CDD" id="cd00024">
    <property type="entry name" value="CD_CSD"/>
    <property type="match status" value="1"/>
</dbReference>
<dbReference type="InterPro" id="IPR023780">
    <property type="entry name" value="Chromo_domain"/>
</dbReference>
<dbReference type="InterPro" id="IPR000953">
    <property type="entry name" value="Chromo/chromo_shadow_dom"/>
</dbReference>
<organism evidence="5 6">
    <name type="scientific">Parasitella parasitica</name>
    <dbReference type="NCBI Taxonomy" id="35722"/>
    <lineage>
        <taxon>Eukaryota</taxon>
        <taxon>Fungi</taxon>
        <taxon>Fungi incertae sedis</taxon>
        <taxon>Mucoromycota</taxon>
        <taxon>Mucoromycotina</taxon>
        <taxon>Mucoromycetes</taxon>
        <taxon>Mucorales</taxon>
        <taxon>Mucorineae</taxon>
        <taxon>Mucoraceae</taxon>
        <taxon>Parasitella</taxon>
    </lineage>
</organism>
<comment type="subcellular location">
    <subcellularLocation>
        <location evidence="1">Nucleus</location>
    </subcellularLocation>
</comment>
<dbReference type="AlphaFoldDB" id="A0A0B7NTG6"/>
<dbReference type="OrthoDB" id="2275976at2759"/>
<evidence type="ECO:0000256" key="2">
    <source>
        <dbReference type="ARBA" id="ARBA00023242"/>
    </source>
</evidence>
<gene>
    <name evidence="5" type="primary">PARPA_13113.1 scaffold 45923</name>
</gene>
<dbReference type="PROSITE" id="PS50013">
    <property type="entry name" value="CHROMO_2"/>
    <property type="match status" value="1"/>
</dbReference>
<dbReference type="Gene3D" id="2.40.50.40">
    <property type="match status" value="1"/>
</dbReference>
<evidence type="ECO:0000313" key="5">
    <source>
        <dbReference type="EMBL" id="CEP18805.1"/>
    </source>
</evidence>
<dbReference type="STRING" id="35722.A0A0B7NTG6"/>
<dbReference type="Proteomes" id="UP000054107">
    <property type="component" value="Unassembled WGS sequence"/>
</dbReference>
<evidence type="ECO:0000313" key="6">
    <source>
        <dbReference type="Proteomes" id="UP000054107"/>
    </source>
</evidence>
<proteinExistence type="predicted"/>
<evidence type="ECO:0000259" key="4">
    <source>
        <dbReference type="PROSITE" id="PS50013"/>
    </source>
</evidence>
<dbReference type="InterPro" id="IPR051219">
    <property type="entry name" value="Heterochromatin_chromo-domain"/>
</dbReference>
<name>A0A0B7NTG6_9FUNG</name>
<accession>A0A0B7NTG6</accession>
<dbReference type="SMART" id="SM00298">
    <property type="entry name" value="CHROMO"/>
    <property type="match status" value="1"/>
</dbReference>
<keyword evidence="6" id="KW-1185">Reference proteome</keyword>